<evidence type="ECO:0000313" key="1">
    <source>
        <dbReference type="EMBL" id="CAH6721039.1"/>
    </source>
</evidence>
<gene>
    <name evidence="1" type="ORF">CLIB1444_05S02212</name>
</gene>
<accession>A0ACA9Y7Q3</accession>
<dbReference type="Proteomes" id="UP001152531">
    <property type="component" value="Unassembled WGS sequence"/>
</dbReference>
<keyword evidence="2" id="KW-1185">Reference proteome</keyword>
<dbReference type="EMBL" id="CALSDN010000005">
    <property type="protein sequence ID" value="CAH6721039.1"/>
    <property type="molecule type" value="Genomic_DNA"/>
</dbReference>
<sequence>MKVSYQGHITPQSPPSSHHPPGKQPGHPPGPPIPDGDNHWSPGHAQDSDNEWSRPKISSLNKEKVVLFPKSFPVQDPELSDFYFNNFNTDSKASTDNIKVIKYDNPRKYSDALDFTDIDDDTFHGHSMKTFNSYKDIDDGKCNELEKDIDIEVQDMRPMDDDLDYILKKFMESESDYYKEIEPYFGNNLHQQLIEGTIDQHWYKLAGTSVWLEQYGVHYMISRIIYSPRGVRNQPSFSLTYVQIYDQDWNEMKDIQMVIPTNDPESIHDQIDINGVFFKKVSYPSFLPIPALHDASKTKGKFYGAEDPRILLIKDEYGFEEPLIVFNSFHRKIIENNEVNENEMSLKFGFYRSMFMCWPWKFQRGKRIIDELPNEQNDKNIYNKVIELRREGTEREKVQKNWTPFIDFEERQTSQHDKYIYFVYRWSNLEVLKCQLTDTIGGASKCNFVYKMIEDLPGSESVGPLRGGTELISINSLLKDSELDSKITLPRNTQIWIGFARAHLKNCGCGKDIYRPNLVVISKDMITGRYKVDIVSSFASLDVPVIGWDLNKPKETCVEGQPSVFIPNGISSWSLKPQDSGFFDYLTLSFSLSDATNDLIQLKNVLSSVLKIFKASKTGYDNRNVDCALQASQDFCKKVGDDFRNQVHS</sequence>
<reference evidence="1" key="1">
    <citation type="submission" date="2022-06" db="EMBL/GenBank/DDBJ databases">
        <authorList>
            <person name="Legras J.-L."/>
            <person name="Devillers H."/>
            <person name="Grondin C."/>
        </authorList>
    </citation>
    <scope>NUCLEOTIDE SEQUENCE</scope>
    <source>
        <strain evidence="1">CLIB 1444</strain>
    </source>
</reference>
<organism evidence="1 2">
    <name type="scientific">[Candida] jaroonii</name>
    <dbReference type="NCBI Taxonomy" id="467808"/>
    <lineage>
        <taxon>Eukaryota</taxon>
        <taxon>Fungi</taxon>
        <taxon>Dikarya</taxon>
        <taxon>Ascomycota</taxon>
        <taxon>Saccharomycotina</taxon>
        <taxon>Pichiomycetes</taxon>
        <taxon>Debaryomycetaceae</taxon>
        <taxon>Yamadazyma</taxon>
    </lineage>
</organism>
<protein>
    <submittedName>
        <fullName evidence="1">Beta-mannosyltransferase 5</fullName>
    </submittedName>
</protein>
<comment type="caution">
    <text evidence="1">The sequence shown here is derived from an EMBL/GenBank/DDBJ whole genome shotgun (WGS) entry which is preliminary data.</text>
</comment>
<name>A0ACA9Y7Q3_9ASCO</name>
<evidence type="ECO:0000313" key="2">
    <source>
        <dbReference type="Proteomes" id="UP001152531"/>
    </source>
</evidence>
<proteinExistence type="predicted"/>